<protein>
    <recommendedName>
        <fullName evidence="4">Ubiquitin-like protease family profile domain-containing protein</fullName>
    </recommendedName>
</protein>
<name>A0AA47M333_MERPO</name>
<sequence length="516" mass="58944">MYICDGSLVLMESISQNCCGMSLRELLSMYFDIVTGQGQKEAYHIPILHRCLSHIMKNAKDLCRKHASKHYHLAMHVFGLMTQATTLHELDDIVCSTNVVFSSSCSGEQVDKHFHNLQILLTRAGPPAIDDRRIEEENFVNDVGPTPFKRHFDKNFTRDNRTQGIMEKSQWDLKRVRFQRRSFTRLDDFVHAYRSTHNALLREYKDSLRSIQRHPQDKAKVEKPSTFEKTELHEEEAQLTALWRGTATEVVVSVVPSQIRGNSFLIHHSELQSLKPHQWLTGEVNFDSYKAIVSFVNVADVHWKFLYINAAESSVYLVDPATNSNEQGESDNAAKRFRDYFKMRRISHSNTDWVDIKLKGNVMQHPVQQDGNSCGVVVTMMAKAVMEAFPQPPMMTFGTTKKEMAVQRKHFALQILKASETNCAMCASAKPPGPSFTDWIQCDSCCSEQEALPENSDVEVVREFQLLSVNVSTFSFVADELLLVLQQTSTTHCSSFKRLRKTHSDGCRLWSVAFHL</sequence>
<reference evidence="5" key="1">
    <citation type="journal article" date="2023" name="Front. Mar. Sci.">
        <title>A new Merluccius polli reference genome to investigate the effects of global change in West African waters.</title>
        <authorList>
            <person name="Mateo J.L."/>
            <person name="Blanco-Fernandez C."/>
            <person name="Garcia-Vazquez E."/>
            <person name="Machado-Schiaffino G."/>
        </authorList>
    </citation>
    <scope>NUCLEOTIDE SEQUENCE</scope>
    <source>
        <strain evidence="5">C29</strain>
        <tissue evidence="5">Fin</tissue>
    </source>
</reference>
<dbReference type="EMBL" id="JAOPHQ010006257">
    <property type="protein sequence ID" value="KAK0132619.1"/>
    <property type="molecule type" value="Genomic_DNA"/>
</dbReference>
<evidence type="ECO:0000313" key="5">
    <source>
        <dbReference type="EMBL" id="KAK0132619.1"/>
    </source>
</evidence>
<organism evidence="5 6">
    <name type="scientific">Merluccius polli</name>
    <name type="common">Benguela hake</name>
    <name type="synonym">Merluccius cadenati</name>
    <dbReference type="NCBI Taxonomy" id="89951"/>
    <lineage>
        <taxon>Eukaryota</taxon>
        <taxon>Metazoa</taxon>
        <taxon>Chordata</taxon>
        <taxon>Craniata</taxon>
        <taxon>Vertebrata</taxon>
        <taxon>Euteleostomi</taxon>
        <taxon>Actinopterygii</taxon>
        <taxon>Neopterygii</taxon>
        <taxon>Teleostei</taxon>
        <taxon>Neoteleostei</taxon>
        <taxon>Acanthomorphata</taxon>
        <taxon>Zeiogadaria</taxon>
        <taxon>Gadariae</taxon>
        <taxon>Gadiformes</taxon>
        <taxon>Gadoidei</taxon>
        <taxon>Merlucciidae</taxon>
        <taxon>Merluccius</taxon>
    </lineage>
</organism>
<dbReference type="GO" id="GO:0006508">
    <property type="term" value="P:proteolysis"/>
    <property type="evidence" value="ECO:0007669"/>
    <property type="project" value="UniProtKB-KW"/>
</dbReference>
<feature type="domain" description="Ubiquitin-like protease family profile" evidence="4">
    <location>
        <begin position="277"/>
        <end position="415"/>
    </location>
</feature>
<comment type="caution">
    <text evidence="5">The sequence shown here is derived from an EMBL/GenBank/DDBJ whole genome shotgun (WGS) entry which is preliminary data.</text>
</comment>
<evidence type="ECO:0000256" key="3">
    <source>
        <dbReference type="ARBA" id="ARBA00022801"/>
    </source>
</evidence>
<proteinExistence type="inferred from homology"/>
<dbReference type="Proteomes" id="UP001174136">
    <property type="component" value="Unassembled WGS sequence"/>
</dbReference>
<accession>A0AA47M333</accession>
<dbReference type="Pfam" id="PF02902">
    <property type="entry name" value="Peptidase_C48"/>
    <property type="match status" value="1"/>
</dbReference>
<keyword evidence="6" id="KW-1185">Reference proteome</keyword>
<evidence type="ECO:0000313" key="6">
    <source>
        <dbReference type="Proteomes" id="UP001174136"/>
    </source>
</evidence>
<dbReference type="InterPro" id="IPR038765">
    <property type="entry name" value="Papain-like_cys_pep_sf"/>
</dbReference>
<evidence type="ECO:0000256" key="1">
    <source>
        <dbReference type="ARBA" id="ARBA00005234"/>
    </source>
</evidence>
<comment type="similarity">
    <text evidence="1">Belongs to the peptidase C48 family.</text>
</comment>
<dbReference type="AlphaFoldDB" id="A0AA47M333"/>
<dbReference type="InterPro" id="IPR003653">
    <property type="entry name" value="Peptidase_C48_C"/>
</dbReference>
<dbReference type="Gene3D" id="3.40.395.10">
    <property type="entry name" value="Adenoviral Proteinase, Chain A"/>
    <property type="match status" value="1"/>
</dbReference>
<gene>
    <name evidence="5" type="ORF">N1851_032487</name>
</gene>
<dbReference type="GO" id="GO:0008234">
    <property type="term" value="F:cysteine-type peptidase activity"/>
    <property type="evidence" value="ECO:0007669"/>
    <property type="project" value="InterPro"/>
</dbReference>
<evidence type="ECO:0000259" key="4">
    <source>
        <dbReference type="Pfam" id="PF02902"/>
    </source>
</evidence>
<keyword evidence="3" id="KW-0378">Hydrolase</keyword>
<keyword evidence="2" id="KW-0645">Protease</keyword>
<evidence type="ECO:0000256" key="2">
    <source>
        <dbReference type="ARBA" id="ARBA00022670"/>
    </source>
</evidence>
<dbReference type="SUPFAM" id="SSF54001">
    <property type="entry name" value="Cysteine proteinases"/>
    <property type="match status" value="1"/>
</dbReference>